<dbReference type="GO" id="GO:0006805">
    <property type="term" value="P:xenobiotic metabolic process"/>
    <property type="evidence" value="ECO:0007669"/>
    <property type="project" value="TreeGrafter"/>
</dbReference>
<dbReference type="GO" id="GO:0006082">
    <property type="term" value="P:organic acid metabolic process"/>
    <property type="evidence" value="ECO:0007669"/>
    <property type="project" value="TreeGrafter"/>
</dbReference>
<dbReference type="InterPro" id="IPR036638">
    <property type="entry name" value="HLH_DNA-bd_sf"/>
</dbReference>
<sequence>MFQEIQRIANILPINLLRTVSESIDFDGFHFPKETLIIPQISILMNDDSIFTDSNTFNPLRFLDSDGNLKRYEEFIPFSIGKRQYILNSGDSDDGTMDAADPSNPPRRSKTDPILVDRRKAATMRERRRLRKVEILRSAIEYINKLEGMLQAEGKMTKIMAHNQQMTLHSQGTSDYLSSSTAQFPSSFDGGFDDDDVTDSDEPDSPLPTVEGRKRTSLDRLSRIVANIAGEEGGVNGVEHANDHVEGGDTEKKLVLL</sequence>
<dbReference type="SUPFAM" id="SSF48264">
    <property type="entry name" value="Cytochrome P450"/>
    <property type="match status" value="1"/>
</dbReference>
<accession>A0A1I7WGT7</accession>
<keyword evidence="4" id="KW-0503">Monooxygenase</keyword>
<evidence type="ECO:0000256" key="3">
    <source>
        <dbReference type="ARBA" id="ARBA00023004"/>
    </source>
</evidence>
<feature type="region of interest" description="Disordered" evidence="5">
    <location>
        <begin position="170"/>
        <end position="215"/>
    </location>
</feature>
<reference evidence="7" key="1">
    <citation type="submission" date="2016-11" db="UniProtKB">
        <authorList>
            <consortium name="WormBaseParasite"/>
        </authorList>
    </citation>
    <scope>IDENTIFICATION</scope>
</reference>
<dbReference type="GO" id="GO:0016712">
    <property type="term" value="F:oxidoreductase activity, acting on paired donors, with incorporation or reduction of molecular oxygen, reduced flavin or flavoprotein as one donor, and incorporation of one atom of oxygen"/>
    <property type="evidence" value="ECO:0007669"/>
    <property type="project" value="TreeGrafter"/>
</dbReference>
<dbReference type="InterPro" id="IPR050182">
    <property type="entry name" value="Cytochrome_P450_fam2"/>
</dbReference>
<proteinExistence type="inferred from homology"/>
<evidence type="ECO:0000256" key="5">
    <source>
        <dbReference type="SAM" id="MobiDB-lite"/>
    </source>
</evidence>
<protein>
    <submittedName>
        <fullName evidence="7">BHLH domain-containing protein</fullName>
    </submittedName>
</protein>
<name>A0A1I7WGT7_HETBA</name>
<evidence type="ECO:0000256" key="2">
    <source>
        <dbReference type="ARBA" id="ARBA00022723"/>
    </source>
</evidence>
<dbReference type="GO" id="GO:0046983">
    <property type="term" value="F:protein dimerization activity"/>
    <property type="evidence" value="ECO:0007669"/>
    <property type="project" value="InterPro"/>
</dbReference>
<dbReference type="GO" id="GO:0020037">
    <property type="term" value="F:heme binding"/>
    <property type="evidence" value="ECO:0007669"/>
    <property type="project" value="InterPro"/>
</dbReference>
<dbReference type="PANTHER" id="PTHR24300">
    <property type="entry name" value="CYTOCHROME P450 508A4-RELATED"/>
    <property type="match status" value="1"/>
</dbReference>
<keyword evidence="2" id="KW-0479">Metal-binding</keyword>
<evidence type="ECO:0000313" key="6">
    <source>
        <dbReference type="Proteomes" id="UP000095283"/>
    </source>
</evidence>
<dbReference type="Pfam" id="PF00067">
    <property type="entry name" value="p450"/>
    <property type="match status" value="1"/>
</dbReference>
<dbReference type="AlphaFoldDB" id="A0A1I7WGT7"/>
<evidence type="ECO:0000313" key="7">
    <source>
        <dbReference type="WBParaSite" id="Hba_04209"/>
    </source>
</evidence>
<comment type="similarity">
    <text evidence="1">Belongs to the cytochrome P450 family.</text>
</comment>
<keyword evidence="3" id="KW-0408">Iron</keyword>
<dbReference type="SUPFAM" id="SSF47459">
    <property type="entry name" value="HLH, helix-loop-helix DNA-binding domain"/>
    <property type="match status" value="1"/>
</dbReference>
<evidence type="ECO:0000256" key="4">
    <source>
        <dbReference type="ARBA" id="ARBA00023033"/>
    </source>
</evidence>
<organism evidence="6 7">
    <name type="scientific">Heterorhabditis bacteriophora</name>
    <name type="common">Entomopathogenic nematode worm</name>
    <dbReference type="NCBI Taxonomy" id="37862"/>
    <lineage>
        <taxon>Eukaryota</taxon>
        <taxon>Metazoa</taxon>
        <taxon>Ecdysozoa</taxon>
        <taxon>Nematoda</taxon>
        <taxon>Chromadorea</taxon>
        <taxon>Rhabditida</taxon>
        <taxon>Rhabditina</taxon>
        <taxon>Rhabditomorpha</taxon>
        <taxon>Strongyloidea</taxon>
        <taxon>Heterorhabditidae</taxon>
        <taxon>Heterorhabditis</taxon>
    </lineage>
</organism>
<dbReference type="Gene3D" id="1.10.630.10">
    <property type="entry name" value="Cytochrome P450"/>
    <property type="match status" value="1"/>
</dbReference>
<dbReference type="GO" id="GO:0005506">
    <property type="term" value="F:iron ion binding"/>
    <property type="evidence" value="ECO:0007669"/>
    <property type="project" value="InterPro"/>
</dbReference>
<dbReference type="InterPro" id="IPR001128">
    <property type="entry name" value="Cyt_P450"/>
</dbReference>
<feature type="compositionally biased region" description="Acidic residues" evidence="5">
    <location>
        <begin position="191"/>
        <end position="204"/>
    </location>
</feature>
<dbReference type="Proteomes" id="UP000095283">
    <property type="component" value="Unplaced"/>
</dbReference>
<keyword evidence="4" id="KW-0560">Oxidoreductase</keyword>
<dbReference type="Gene3D" id="4.10.280.10">
    <property type="entry name" value="Helix-loop-helix DNA-binding domain"/>
    <property type="match status" value="1"/>
</dbReference>
<dbReference type="InterPro" id="IPR036396">
    <property type="entry name" value="Cyt_P450_sf"/>
</dbReference>
<dbReference type="PANTHER" id="PTHR24300:SF414">
    <property type="entry name" value="CYTOCHROME P450 FAMILY"/>
    <property type="match status" value="1"/>
</dbReference>
<evidence type="ECO:0000256" key="1">
    <source>
        <dbReference type="ARBA" id="ARBA00010617"/>
    </source>
</evidence>
<feature type="region of interest" description="Disordered" evidence="5">
    <location>
        <begin position="91"/>
        <end position="113"/>
    </location>
</feature>
<dbReference type="GO" id="GO:0005737">
    <property type="term" value="C:cytoplasm"/>
    <property type="evidence" value="ECO:0007669"/>
    <property type="project" value="TreeGrafter"/>
</dbReference>
<keyword evidence="6" id="KW-1185">Reference proteome</keyword>
<feature type="compositionally biased region" description="Polar residues" evidence="5">
    <location>
        <begin position="170"/>
        <end position="183"/>
    </location>
</feature>
<dbReference type="WBParaSite" id="Hba_04209">
    <property type="protein sequence ID" value="Hba_04209"/>
    <property type="gene ID" value="Hba_04209"/>
</dbReference>